<keyword evidence="4" id="KW-1185">Reference proteome</keyword>
<keyword evidence="1" id="KW-0812">Transmembrane</keyword>
<dbReference type="RefSeq" id="WP_240260694.1">
    <property type="nucleotide sequence ID" value="NZ_CP092488.2"/>
</dbReference>
<accession>A0ABY3VLB6</accession>
<feature type="transmembrane region" description="Helical" evidence="1">
    <location>
        <begin position="173"/>
        <end position="192"/>
    </location>
</feature>
<name>A0ABY3VLB6_9MYCO</name>
<organism evidence="3 4">
    <name type="scientific">Mycobacterium paraterrae</name>
    <dbReference type="NCBI Taxonomy" id="577492"/>
    <lineage>
        <taxon>Bacteria</taxon>
        <taxon>Bacillati</taxon>
        <taxon>Actinomycetota</taxon>
        <taxon>Actinomycetes</taxon>
        <taxon>Mycobacteriales</taxon>
        <taxon>Mycobacteriaceae</taxon>
        <taxon>Mycobacterium</taxon>
    </lineage>
</organism>
<feature type="transmembrane region" description="Helical" evidence="1">
    <location>
        <begin position="353"/>
        <end position="372"/>
    </location>
</feature>
<proteinExistence type="predicted"/>
<dbReference type="PANTHER" id="PTHR34473:SF2">
    <property type="entry name" value="UPF0699 TRANSMEMBRANE PROTEIN YDBT"/>
    <property type="match status" value="1"/>
</dbReference>
<gene>
    <name evidence="3" type="ORF">MKK62_21635</name>
</gene>
<dbReference type="Pfam" id="PF03703">
    <property type="entry name" value="bPH_2"/>
    <property type="match status" value="2"/>
</dbReference>
<evidence type="ECO:0000259" key="2">
    <source>
        <dbReference type="Pfam" id="PF03703"/>
    </source>
</evidence>
<feature type="transmembrane region" description="Helical" evidence="1">
    <location>
        <begin position="378"/>
        <end position="396"/>
    </location>
</feature>
<dbReference type="PIRSF" id="PIRSF026631">
    <property type="entry name" value="UCP026631"/>
    <property type="match status" value="1"/>
</dbReference>
<dbReference type="EMBL" id="CP092488">
    <property type="protein sequence ID" value="UMB68960.1"/>
    <property type="molecule type" value="Genomic_DNA"/>
</dbReference>
<feature type="domain" description="YdbS-like PH" evidence="2">
    <location>
        <begin position="60"/>
        <end position="141"/>
    </location>
</feature>
<dbReference type="PANTHER" id="PTHR34473">
    <property type="entry name" value="UPF0699 TRANSMEMBRANE PROTEIN YDBS"/>
    <property type="match status" value="1"/>
</dbReference>
<feature type="transmembrane region" description="Helical" evidence="1">
    <location>
        <begin position="212"/>
        <end position="239"/>
    </location>
</feature>
<feature type="transmembrane region" description="Helical" evidence="1">
    <location>
        <begin position="43"/>
        <end position="62"/>
    </location>
</feature>
<dbReference type="Proteomes" id="UP001055336">
    <property type="component" value="Chromosome"/>
</dbReference>
<sequence length="491" mass="52425">MNTADWQRLSPRMLLVHPVYELLRELPFLIGAIVVGTTTGNQLWTVGVVAYTVVIGVARWVTTSYRIDAGQLQLRTGLLQRKVLSLPLNRIRSVSSDAGLLHRLMGLAVVRVSTGQEAKGGSGSGVFELNAVEAGQVPRLKAILLADTAQAHEDEPSETSGVLARWQPAWLRYSPLSVSGLLSLAAAAGVVYESGFVGPLQHSRIVESGIDAAHKLGTVTAVAVIGGVILLASVLLAVLRSLLTWGNLVLVRQADVLHLRHGLLRLRERSYDMSRLRGGTLRQPLLVRLFGGARLDAVMTGVHGAGEASVLLPPCPAATAESVLTELIGDQEVVAGPLRGHGRRAATRRWTRALGLPVLAGIGLLLAAALGTKGTVPVWVWPAWIAVTAWCALLAVDRIGALGHRVDDGWLVMRSGSVERRRDCIATAGVISWTVRQTPFQRRANVATLVAATAAGVKRYPLIDVPDDEVWAIAAQASPWVADSIWARTGS</sequence>
<keyword evidence="1" id="KW-1133">Transmembrane helix</keyword>
<protein>
    <submittedName>
        <fullName evidence="3">PH domain-containing protein</fullName>
    </submittedName>
</protein>
<reference evidence="3" key="1">
    <citation type="submission" date="2022-08" db="EMBL/GenBank/DDBJ databases">
        <title>Whole genome sequencing of non-tuberculosis mycobacteria type-strains.</title>
        <authorList>
            <person name="Igarashi Y."/>
            <person name="Osugi A."/>
            <person name="Mitarai S."/>
        </authorList>
    </citation>
    <scope>NUCLEOTIDE SEQUENCE</scope>
    <source>
        <strain evidence="3">DSM 45127</strain>
    </source>
</reference>
<dbReference type="InterPro" id="IPR014529">
    <property type="entry name" value="UCP026631"/>
</dbReference>
<dbReference type="InterPro" id="IPR005182">
    <property type="entry name" value="YdbS-like_PH"/>
</dbReference>
<feature type="domain" description="YdbS-like PH" evidence="2">
    <location>
        <begin position="405"/>
        <end position="467"/>
    </location>
</feature>
<evidence type="ECO:0000313" key="4">
    <source>
        <dbReference type="Proteomes" id="UP001055336"/>
    </source>
</evidence>
<evidence type="ECO:0000313" key="3">
    <source>
        <dbReference type="EMBL" id="UMB68960.1"/>
    </source>
</evidence>
<evidence type="ECO:0000256" key="1">
    <source>
        <dbReference type="SAM" id="Phobius"/>
    </source>
</evidence>
<keyword evidence="1" id="KW-0472">Membrane</keyword>